<dbReference type="AlphaFoldDB" id="A0A246HL06"/>
<evidence type="ECO:0000256" key="4">
    <source>
        <dbReference type="ARBA" id="ARBA00022636"/>
    </source>
</evidence>
<dbReference type="CDD" id="cd01948">
    <property type="entry name" value="EAL"/>
    <property type="match status" value="1"/>
</dbReference>
<reference evidence="11 13" key="1">
    <citation type="submission" date="2017-06" db="EMBL/GenBank/DDBJ databases">
        <authorList>
            <person name="Kim H.J."/>
            <person name="Triplett B.A."/>
        </authorList>
    </citation>
    <scope>NUCLEOTIDE SEQUENCE [LARGE SCALE GENOMIC DNA]</scope>
    <source>
        <strain evidence="11 13">13146</strain>
    </source>
</reference>
<dbReference type="PANTHER" id="PTHR33121">
    <property type="entry name" value="CYCLIC DI-GMP PHOSPHODIESTERASE PDEF"/>
    <property type="match status" value="1"/>
</dbReference>
<keyword evidence="5" id="KW-0812">Transmembrane</keyword>
<dbReference type="PROSITE" id="PS50883">
    <property type="entry name" value="EAL"/>
    <property type="match status" value="1"/>
</dbReference>
<dbReference type="InterPro" id="IPR035919">
    <property type="entry name" value="EAL_sf"/>
</dbReference>
<organism evidence="11 13">
    <name type="scientific">Stenotrophomonas maltophilia</name>
    <name type="common">Pseudomonas maltophilia</name>
    <name type="synonym">Xanthomonas maltophilia</name>
    <dbReference type="NCBI Taxonomy" id="40324"/>
    <lineage>
        <taxon>Bacteria</taxon>
        <taxon>Pseudomonadati</taxon>
        <taxon>Pseudomonadota</taxon>
        <taxon>Gammaproteobacteria</taxon>
        <taxon>Lysobacterales</taxon>
        <taxon>Lysobacteraceae</taxon>
        <taxon>Stenotrophomonas</taxon>
        <taxon>Stenotrophomonas maltophilia group</taxon>
    </lineage>
</organism>
<comment type="subcellular location">
    <subcellularLocation>
        <location evidence="1">Cell membrane</location>
        <topology evidence="1">Multi-pass membrane protein</topology>
    </subcellularLocation>
</comment>
<evidence type="ECO:0000256" key="7">
    <source>
        <dbReference type="ARBA" id="ARBA00022989"/>
    </source>
</evidence>
<evidence type="ECO:0000256" key="6">
    <source>
        <dbReference type="ARBA" id="ARBA00022801"/>
    </source>
</evidence>
<dbReference type="Proteomes" id="UP000306631">
    <property type="component" value="Unassembled WGS sequence"/>
</dbReference>
<comment type="caution">
    <text evidence="11">The sequence shown here is derived from an EMBL/GenBank/DDBJ whole genome shotgun (WGS) entry which is preliminary data.</text>
</comment>
<dbReference type="Pfam" id="PF12792">
    <property type="entry name" value="CSS-motif"/>
    <property type="match status" value="1"/>
</dbReference>
<evidence type="ECO:0000313" key="13">
    <source>
        <dbReference type="Proteomes" id="UP000198157"/>
    </source>
</evidence>
<dbReference type="SMART" id="SM00052">
    <property type="entry name" value="EAL"/>
    <property type="match status" value="1"/>
</dbReference>
<evidence type="ECO:0000313" key="12">
    <source>
        <dbReference type="EMBL" id="TGY33648.1"/>
    </source>
</evidence>
<evidence type="ECO:0000256" key="1">
    <source>
        <dbReference type="ARBA" id="ARBA00004651"/>
    </source>
</evidence>
<evidence type="ECO:0000313" key="14">
    <source>
        <dbReference type="Proteomes" id="UP000306631"/>
    </source>
</evidence>
<reference evidence="12 14" key="2">
    <citation type="submission" date="2019-04" db="EMBL/GenBank/DDBJ databases">
        <title>Microbes associate with the intestines of laboratory mice.</title>
        <authorList>
            <person name="Navarre W."/>
            <person name="Wong E."/>
            <person name="Huang K."/>
            <person name="Tropini C."/>
            <person name="Ng K."/>
            <person name="Yu B."/>
        </authorList>
    </citation>
    <scope>NUCLEOTIDE SEQUENCE [LARGE SCALE GENOMIC DNA]</scope>
    <source>
        <strain evidence="12 14">NM62_B4-13</strain>
    </source>
</reference>
<dbReference type="RefSeq" id="WP_088434118.1">
    <property type="nucleotide sequence ID" value="NZ_SRYW01000009.1"/>
</dbReference>
<protein>
    <recommendedName>
        <fullName evidence="2">cyclic-guanylate-specific phosphodiesterase</fullName>
        <ecNumber evidence="2">3.1.4.52</ecNumber>
    </recommendedName>
</protein>
<dbReference type="EMBL" id="NIVS01000029">
    <property type="protein sequence ID" value="OWQ52512.1"/>
    <property type="molecule type" value="Genomic_DNA"/>
</dbReference>
<proteinExistence type="predicted"/>
<evidence type="ECO:0000256" key="8">
    <source>
        <dbReference type="ARBA" id="ARBA00023136"/>
    </source>
</evidence>
<evidence type="ECO:0000259" key="10">
    <source>
        <dbReference type="PROSITE" id="PS50883"/>
    </source>
</evidence>
<evidence type="ECO:0000256" key="3">
    <source>
        <dbReference type="ARBA" id="ARBA00022475"/>
    </source>
</evidence>
<feature type="domain" description="EAL" evidence="10">
    <location>
        <begin position="255"/>
        <end position="508"/>
    </location>
</feature>
<accession>A0A246HL06</accession>
<dbReference type="InterPro" id="IPR001633">
    <property type="entry name" value="EAL_dom"/>
</dbReference>
<dbReference type="GO" id="GO:0005886">
    <property type="term" value="C:plasma membrane"/>
    <property type="evidence" value="ECO:0007669"/>
    <property type="project" value="UniProtKB-SubCell"/>
</dbReference>
<sequence>MRKRNRTQDGLALAAAVGLTMLTTLVIAQAVLYVQDVERASAAARLAVGQAEVIARSSAAAAKQALATRGEDCSDTDLRNLKAIAFSSSYMSDVGKVRDGQIVCTALWGALEPPMVLPAPRFQRNGAGIWRSSDVLHSPYIATNIVVRGNVATVTSPSAFDNVDPSRTSRIVIATANGEYTFRSVEPVADARDWHRNDTLERSYCSDTAGVCAAVTSPRTALWSLPSHLLATFAGLGLVTGLCLGWMAIRYRNLERSLEQRLQSAIESGELTVVFQPLRKISDGSTVGFEALARWHISPEEEIGPDIFVPLAQVNGFGPVLSRYVLATALDDIEGVLLPDAELYVCINVEPEDIADGSFPDYALSQVESRHLRPFQVCFEVTERNDIVTPEFFKNMALLQGAGFRFLIDDFGTGHSNFSHLARTSFNGIKIDRLFTGAITTDSPLRSVLPAVYELALKLNLDVTIEGIETSAEAAMLRSLAPEAIGQGWFFGRPVNARELASRRAPLDSVLDS</sequence>
<dbReference type="InterPro" id="IPR050706">
    <property type="entry name" value="Cyclic-di-GMP_PDE-like"/>
</dbReference>
<dbReference type="OrthoDB" id="9812358at2"/>
<name>A0A246HL06_STEMA</name>
<evidence type="ECO:0000256" key="9">
    <source>
        <dbReference type="ARBA" id="ARBA00034290"/>
    </source>
</evidence>
<evidence type="ECO:0000256" key="5">
    <source>
        <dbReference type="ARBA" id="ARBA00022692"/>
    </source>
</evidence>
<keyword evidence="6" id="KW-0378">Hydrolase</keyword>
<gene>
    <name evidence="11" type="ORF">CEE60_12265</name>
    <name evidence="12" type="ORF">E5352_11970</name>
</gene>
<keyword evidence="8" id="KW-0472">Membrane</keyword>
<keyword evidence="7" id="KW-1133">Transmembrane helix</keyword>
<dbReference type="Gene3D" id="3.20.20.450">
    <property type="entry name" value="EAL domain"/>
    <property type="match status" value="1"/>
</dbReference>
<dbReference type="EC" id="3.1.4.52" evidence="2"/>
<keyword evidence="3" id="KW-1003">Cell membrane</keyword>
<dbReference type="Proteomes" id="UP000198157">
    <property type="component" value="Unassembled WGS sequence"/>
</dbReference>
<keyword evidence="4" id="KW-0973">c-di-GMP</keyword>
<comment type="catalytic activity">
    <reaction evidence="9">
        <text>3',3'-c-di-GMP + H2O = 5'-phosphoguanylyl(3'-&gt;5')guanosine + H(+)</text>
        <dbReference type="Rhea" id="RHEA:24902"/>
        <dbReference type="ChEBI" id="CHEBI:15377"/>
        <dbReference type="ChEBI" id="CHEBI:15378"/>
        <dbReference type="ChEBI" id="CHEBI:58754"/>
        <dbReference type="ChEBI" id="CHEBI:58805"/>
        <dbReference type="EC" id="3.1.4.52"/>
    </reaction>
</comment>
<dbReference type="InterPro" id="IPR024744">
    <property type="entry name" value="CSS-motif_dom"/>
</dbReference>
<dbReference type="EMBL" id="SRYW01000009">
    <property type="protein sequence ID" value="TGY33648.1"/>
    <property type="molecule type" value="Genomic_DNA"/>
</dbReference>
<dbReference type="Pfam" id="PF00563">
    <property type="entry name" value="EAL"/>
    <property type="match status" value="1"/>
</dbReference>
<evidence type="ECO:0000256" key="2">
    <source>
        <dbReference type="ARBA" id="ARBA00012282"/>
    </source>
</evidence>
<dbReference type="SUPFAM" id="SSF141868">
    <property type="entry name" value="EAL domain-like"/>
    <property type="match status" value="1"/>
</dbReference>
<dbReference type="PANTHER" id="PTHR33121:SF81">
    <property type="entry name" value="CYCLIC DI-GMP PHOSPHODIESTERASE PDEB-RELATED"/>
    <property type="match status" value="1"/>
</dbReference>
<evidence type="ECO:0000313" key="11">
    <source>
        <dbReference type="EMBL" id="OWQ52512.1"/>
    </source>
</evidence>
<dbReference type="GO" id="GO:0071111">
    <property type="term" value="F:cyclic-guanylate-specific phosphodiesterase activity"/>
    <property type="evidence" value="ECO:0007669"/>
    <property type="project" value="UniProtKB-EC"/>
</dbReference>